<comment type="caution">
    <text evidence="4">The sequence shown here is derived from an EMBL/GenBank/DDBJ whole genome shotgun (WGS) entry which is preliminary data.</text>
</comment>
<comment type="subcellular location">
    <subcellularLocation>
        <location evidence="1">Secreted</location>
    </subcellularLocation>
</comment>
<organism evidence="4 5">
    <name type="scientific">Oceanirhabdus seepicola</name>
    <dbReference type="NCBI Taxonomy" id="2828781"/>
    <lineage>
        <taxon>Bacteria</taxon>
        <taxon>Bacillati</taxon>
        <taxon>Bacillota</taxon>
        <taxon>Clostridia</taxon>
        <taxon>Eubacteriales</taxon>
        <taxon>Clostridiaceae</taxon>
        <taxon>Oceanirhabdus</taxon>
    </lineage>
</organism>
<protein>
    <submittedName>
        <fullName evidence="4">Polysaccharide deacetylase family protein</fullName>
    </submittedName>
</protein>
<sequence>MKKRIAIFIIFIFVLLLNCNVYASANKMSGNLLRKYKVYLLKETEDENKVWNVPFEDISEGNVKLLGVRVYNESDKRAVDIEYQLNSDGKSVDIIPLNAYEEGKTYKILVKTFVEIGEEEKYELILIFPFKIKKKIEKISYTGAVEHIFIHPLIAYPELAFDGEYSENDMDDWFITVSEFNRMLDQLYENNFILVDINSVYEEYEHDGKKLMRRSELLVPEGKKPLILSIDDLNYYNYMKKDGVVHKLILDEDGEIATFSINTKGKEVISRENECVPILNEFVKKHPDFSLNGAKGTIALTGFDGILGYRTTFDSENHKIERQAVKKIIDKLKEDGWNFASHSYGHIDFPEVSYTRVVNDTDKWKKEVESLIGETQVFIYPYGSSVNPTSDKFKYLQKTGSKIICPVGASSTEWILNITNAVITDRRHVDGISLRWQRESFLDLYDAEKIIDRKVRPKR</sequence>
<dbReference type="GO" id="GO:0016810">
    <property type="term" value="F:hydrolase activity, acting on carbon-nitrogen (but not peptide) bonds"/>
    <property type="evidence" value="ECO:0007669"/>
    <property type="project" value="InterPro"/>
</dbReference>
<dbReference type="GO" id="GO:0005576">
    <property type="term" value="C:extracellular region"/>
    <property type="evidence" value="ECO:0007669"/>
    <property type="project" value="UniProtKB-SubCell"/>
</dbReference>
<dbReference type="AlphaFoldDB" id="A0A9J6P231"/>
<accession>A0A9J6P231</accession>
<name>A0A9J6P231_9CLOT</name>
<evidence type="ECO:0000313" key="5">
    <source>
        <dbReference type="Proteomes" id="UP001056429"/>
    </source>
</evidence>
<evidence type="ECO:0000256" key="2">
    <source>
        <dbReference type="ARBA" id="ARBA00022729"/>
    </source>
</evidence>
<gene>
    <name evidence="4" type="ORF">KDK92_09365</name>
</gene>
<dbReference type="SUPFAM" id="SSF88713">
    <property type="entry name" value="Glycoside hydrolase/deacetylase"/>
    <property type="match status" value="1"/>
</dbReference>
<proteinExistence type="predicted"/>
<dbReference type="Pfam" id="PF01522">
    <property type="entry name" value="Polysacc_deac_1"/>
    <property type="match status" value="1"/>
</dbReference>
<evidence type="ECO:0000256" key="1">
    <source>
        <dbReference type="ARBA" id="ARBA00004613"/>
    </source>
</evidence>
<dbReference type="Gene3D" id="3.20.20.370">
    <property type="entry name" value="Glycoside hydrolase/deacetylase"/>
    <property type="match status" value="1"/>
</dbReference>
<dbReference type="RefSeq" id="WP_250858997.1">
    <property type="nucleotide sequence ID" value="NZ_JAGSOJ010000002.1"/>
</dbReference>
<dbReference type="InterPro" id="IPR011330">
    <property type="entry name" value="Glyco_hydro/deAcase_b/a-brl"/>
</dbReference>
<keyword evidence="5" id="KW-1185">Reference proteome</keyword>
<dbReference type="PANTHER" id="PTHR34216">
    <property type="match status" value="1"/>
</dbReference>
<reference evidence="4" key="2">
    <citation type="submission" date="2021-04" db="EMBL/GenBank/DDBJ databases">
        <authorList>
            <person name="Dong X."/>
        </authorList>
    </citation>
    <scope>NUCLEOTIDE SEQUENCE</scope>
    <source>
        <strain evidence="4">ZWT</strain>
    </source>
</reference>
<dbReference type="Proteomes" id="UP001056429">
    <property type="component" value="Unassembled WGS sequence"/>
</dbReference>
<dbReference type="EMBL" id="JAGSOJ010000002">
    <property type="protein sequence ID" value="MCM1989949.1"/>
    <property type="molecule type" value="Genomic_DNA"/>
</dbReference>
<dbReference type="PANTHER" id="PTHR34216:SF3">
    <property type="entry name" value="POLY-BETA-1,6-N-ACETYL-D-GLUCOSAMINE N-DEACETYLASE"/>
    <property type="match status" value="1"/>
</dbReference>
<dbReference type="InterPro" id="IPR002509">
    <property type="entry name" value="NODB_dom"/>
</dbReference>
<dbReference type="InterPro" id="IPR051398">
    <property type="entry name" value="Polysacch_Deacetylase"/>
</dbReference>
<dbReference type="GO" id="GO:0005975">
    <property type="term" value="P:carbohydrate metabolic process"/>
    <property type="evidence" value="ECO:0007669"/>
    <property type="project" value="InterPro"/>
</dbReference>
<reference evidence="4" key="1">
    <citation type="journal article" date="2021" name="mSystems">
        <title>Bacteria and Archaea Synergistically Convert Glycine Betaine to Biogenic Methane in the Formosa Cold Seep of the South China Sea.</title>
        <authorList>
            <person name="Li L."/>
            <person name="Zhang W."/>
            <person name="Zhang S."/>
            <person name="Song L."/>
            <person name="Sun Q."/>
            <person name="Zhang H."/>
            <person name="Xiang H."/>
            <person name="Dong X."/>
        </authorList>
    </citation>
    <scope>NUCLEOTIDE SEQUENCE</scope>
    <source>
        <strain evidence="4">ZWT</strain>
    </source>
</reference>
<feature type="domain" description="NodB homology" evidence="3">
    <location>
        <begin position="319"/>
        <end position="389"/>
    </location>
</feature>
<keyword evidence="2" id="KW-0732">Signal</keyword>
<evidence type="ECO:0000313" key="4">
    <source>
        <dbReference type="EMBL" id="MCM1989949.1"/>
    </source>
</evidence>
<evidence type="ECO:0000259" key="3">
    <source>
        <dbReference type="Pfam" id="PF01522"/>
    </source>
</evidence>